<organism evidence="2 3">
    <name type="scientific">Oopsacas minuta</name>
    <dbReference type="NCBI Taxonomy" id="111878"/>
    <lineage>
        <taxon>Eukaryota</taxon>
        <taxon>Metazoa</taxon>
        <taxon>Porifera</taxon>
        <taxon>Hexactinellida</taxon>
        <taxon>Hexasterophora</taxon>
        <taxon>Lyssacinosida</taxon>
        <taxon>Leucopsacidae</taxon>
        <taxon>Oopsacas</taxon>
    </lineage>
</organism>
<evidence type="ECO:0000313" key="3">
    <source>
        <dbReference type="Proteomes" id="UP001165289"/>
    </source>
</evidence>
<dbReference type="GO" id="GO:0007178">
    <property type="term" value="P:cell surface receptor protein serine/threonine kinase signaling pathway"/>
    <property type="evidence" value="ECO:0007669"/>
    <property type="project" value="TreeGrafter"/>
</dbReference>
<dbReference type="Proteomes" id="UP001165289">
    <property type="component" value="Unassembled WGS sequence"/>
</dbReference>
<dbReference type="AlphaFoldDB" id="A0AAV7JUP0"/>
<feature type="domain" description="ECSIT N-terminal" evidence="1">
    <location>
        <begin position="71"/>
        <end position="228"/>
    </location>
</feature>
<name>A0AAV7JUP0_9METZ</name>
<sequence>MYRLVFSNDFRHISRLRTILISKTTPQPQRYISTTPVLASTSNNPKHQLIASQEILENALTDFKLETELTKARSMQIWTAAMTTFRTRDRFNTGFMIFIENAMNRMEELNVDLEVEAYNQLLDCFPKDKYVTRTYLDIIFPPPYPAMELSLDILTKMEEKGIRPNDNTFSIVYKGFGRASLPLLKCNRIMYWFDRFENHDPYSMKGDIPYTNPLALFDLTCSRIFQEFYQPKHLTVFLEDTNSAFKYVYGYESDSIRKSCESFDPVEKDLIIEGPHLMWLQKHKEHYFTVRELAKNRAAEDEGEVLAIGLTGSGCVRSLEYFVEKLSKKYSNIADATPFYSIKEPDVVKGLVVPSDVFLESDVENLTTV</sequence>
<dbReference type="EMBL" id="JAKMXF010000298">
    <property type="protein sequence ID" value="KAI6652611.1"/>
    <property type="molecule type" value="Genomic_DNA"/>
</dbReference>
<dbReference type="Pfam" id="PF06239">
    <property type="entry name" value="ECSIT_N"/>
    <property type="match status" value="1"/>
</dbReference>
<reference evidence="2 3" key="1">
    <citation type="journal article" date="2023" name="BMC Biol.">
        <title>The compact genome of the sponge Oopsacas minuta (Hexactinellida) is lacking key metazoan core genes.</title>
        <authorList>
            <person name="Santini S."/>
            <person name="Schenkelaars Q."/>
            <person name="Jourda C."/>
            <person name="Duchesne M."/>
            <person name="Belahbib H."/>
            <person name="Rocher C."/>
            <person name="Selva M."/>
            <person name="Riesgo A."/>
            <person name="Vervoort M."/>
            <person name="Leys S.P."/>
            <person name="Kodjabachian L."/>
            <person name="Le Bivic A."/>
            <person name="Borchiellini C."/>
            <person name="Claverie J.M."/>
            <person name="Renard E."/>
        </authorList>
    </citation>
    <scope>NUCLEOTIDE SEQUENCE [LARGE SCALE GENOMIC DNA]</scope>
    <source>
        <strain evidence="2">SPO-2</strain>
    </source>
</reference>
<keyword evidence="3" id="KW-1185">Reference proteome</keyword>
<proteinExistence type="predicted"/>
<dbReference type="GO" id="GO:0045087">
    <property type="term" value="P:innate immune response"/>
    <property type="evidence" value="ECO:0007669"/>
    <property type="project" value="TreeGrafter"/>
</dbReference>
<evidence type="ECO:0000259" key="1">
    <source>
        <dbReference type="Pfam" id="PF06239"/>
    </source>
</evidence>
<dbReference type="InterPro" id="IPR010418">
    <property type="entry name" value="ECSIT"/>
</dbReference>
<dbReference type="InterPro" id="IPR046448">
    <property type="entry name" value="ECSIT_N"/>
</dbReference>
<dbReference type="GO" id="GO:0005739">
    <property type="term" value="C:mitochondrion"/>
    <property type="evidence" value="ECO:0007669"/>
    <property type="project" value="TreeGrafter"/>
</dbReference>
<gene>
    <name evidence="2" type="ORF">LOD99_4396</name>
</gene>
<dbReference type="PANTHER" id="PTHR13113">
    <property type="entry name" value="ECSIT EVOLUTIONARILY CONSERVED SIGNALING INTERMEDIATE IN TOLL PATHWAYS"/>
    <property type="match status" value="1"/>
</dbReference>
<accession>A0AAV7JUP0</accession>
<dbReference type="Gene3D" id="1.25.40.10">
    <property type="entry name" value="Tetratricopeptide repeat domain"/>
    <property type="match status" value="1"/>
</dbReference>
<protein>
    <recommendedName>
        <fullName evidence="1">ECSIT N-terminal domain-containing protein</fullName>
    </recommendedName>
</protein>
<evidence type="ECO:0000313" key="2">
    <source>
        <dbReference type="EMBL" id="KAI6652611.1"/>
    </source>
</evidence>
<comment type="caution">
    <text evidence="2">The sequence shown here is derived from an EMBL/GenBank/DDBJ whole genome shotgun (WGS) entry which is preliminary data.</text>
</comment>
<dbReference type="InterPro" id="IPR011990">
    <property type="entry name" value="TPR-like_helical_dom_sf"/>
</dbReference>
<dbReference type="PANTHER" id="PTHR13113:SF1">
    <property type="entry name" value="EVOLUTIONARILY CONSERVED SIGNALING INTERMEDIATE IN TOLL PATHWAY, MITOCHONDRIAL"/>
    <property type="match status" value="1"/>
</dbReference>